<dbReference type="InterPro" id="IPR053793">
    <property type="entry name" value="PB1-like"/>
</dbReference>
<evidence type="ECO:0000313" key="4">
    <source>
        <dbReference type="Proteomes" id="UP000326396"/>
    </source>
</evidence>
<dbReference type="SUPFAM" id="SSF54277">
    <property type="entry name" value="CAD &amp; PB1 domains"/>
    <property type="match status" value="1"/>
</dbReference>
<dbReference type="OrthoDB" id="774308at2759"/>
<comment type="caution">
    <text evidence="3">The sequence shown here is derived from an EMBL/GenBank/DDBJ whole genome shotgun (WGS) entry which is preliminary data.</text>
</comment>
<evidence type="ECO:0000313" key="3">
    <source>
        <dbReference type="EMBL" id="KAD6795660.1"/>
    </source>
</evidence>
<feature type="compositionally biased region" description="Low complexity" evidence="1">
    <location>
        <begin position="294"/>
        <end position="307"/>
    </location>
</feature>
<feature type="compositionally biased region" description="Polar residues" evidence="1">
    <location>
        <begin position="18"/>
        <end position="29"/>
    </location>
</feature>
<accession>A0A5N6PRF0</accession>
<evidence type="ECO:0000256" key="1">
    <source>
        <dbReference type="SAM" id="MobiDB-lite"/>
    </source>
</evidence>
<dbReference type="PANTHER" id="PTHR31066:SF68">
    <property type="entry name" value="SERINE_THREONINE-PROTEIN KINASE YAKA-RELATED"/>
    <property type="match status" value="1"/>
</dbReference>
<dbReference type="EMBL" id="SZYD01000003">
    <property type="protein sequence ID" value="KAD6795660.1"/>
    <property type="molecule type" value="Genomic_DNA"/>
</dbReference>
<name>A0A5N6PRF0_9ASTR</name>
<organism evidence="3 4">
    <name type="scientific">Mikania micrantha</name>
    <name type="common">bitter vine</name>
    <dbReference type="NCBI Taxonomy" id="192012"/>
    <lineage>
        <taxon>Eukaryota</taxon>
        <taxon>Viridiplantae</taxon>
        <taxon>Streptophyta</taxon>
        <taxon>Embryophyta</taxon>
        <taxon>Tracheophyta</taxon>
        <taxon>Spermatophyta</taxon>
        <taxon>Magnoliopsida</taxon>
        <taxon>eudicotyledons</taxon>
        <taxon>Gunneridae</taxon>
        <taxon>Pentapetalae</taxon>
        <taxon>asterids</taxon>
        <taxon>campanulids</taxon>
        <taxon>Asterales</taxon>
        <taxon>Asteraceae</taxon>
        <taxon>Asteroideae</taxon>
        <taxon>Heliantheae alliance</taxon>
        <taxon>Eupatorieae</taxon>
        <taxon>Mikania</taxon>
    </lineage>
</organism>
<dbReference type="PROSITE" id="PS51745">
    <property type="entry name" value="PB1"/>
    <property type="match status" value="1"/>
</dbReference>
<sequence length="497" mass="54731">MDPPPPTTANHHHHYQDSIESSSVSSPTGRQWDDTHTLPPPKLRMMCSYGGHIIPRPHDKSLCYIGGETRIVVADRHTSLADLCSRLSATLLNGRHFTLKYQLPTEDLDSLVSVTTDEDLDNMVEEYDRLINASKPSRLRLFLFLTKPEATASMGSLLDDAKSETWFVDALNVAGLLPRGLSDPTTVDNLLEHKDSHMEPDLQRSPLVETTSSFGSSSSSPSMSSLPPIKVKVDHVNQMMAGLDEPLNVSAHVPVGDHGAGMRKPPLPLQPVQRRFGHDAYSLASPDSKHGLHSPDSVASDSSIASANCQPKNRDTPPPPATTNIHPINYQLHDSSDTQPPLLNQDQQFYPHFFQHQPLSSYYHAYAPPPIDTQPYPPPLYFLPATQNHPYATTSSSPATKTVIPMSSPDMVTNPMYGAGVIQVPSNQFQQQYTNVSQIPHHPPTPMPISNGTHPTQDPVYYSQHHPPLPSQYQSMNPGSAMLLTQAQQPVQEIAKQ</sequence>
<evidence type="ECO:0000259" key="2">
    <source>
        <dbReference type="PROSITE" id="PS51745"/>
    </source>
</evidence>
<dbReference type="SMART" id="SM00666">
    <property type="entry name" value="PB1"/>
    <property type="match status" value="1"/>
</dbReference>
<feature type="compositionally biased region" description="Low complexity" evidence="1">
    <location>
        <begin position="212"/>
        <end position="225"/>
    </location>
</feature>
<feature type="region of interest" description="Disordered" evidence="1">
    <location>
        <begin position="281"/>
        <end position="339"/>
    </location>
</feature>
<dbReference type="FunFam" id="3.10.20.90:FF:000058">
    <property type="entry name" value="Octicosapeptide/phox/Bem1p domain kinase superfamily protein"/>
    <property type="match status" value="1"/>
</dbReference>
<dbReference type="InterPro" id="IPR053198">
    <property type="entry name" value="Gynoecium_Dev_Regulator"/>
</dbReference>
<feature type="domain" description="PB1" evidence="2">
    <location>
        <begin position="42"/>
        <end position="146"/>
    </location>
</feature>
<dbReference type="InterPro" id="IPR000270">
    <property type="entry name" value="PB1_dom"/>
</dbReference>
<proteinExistence type="predicted"/>
<dbReference type="AlphaFoldDB" id="A0A5N6PRF0"/>
<dbReference type="CDD" id="cd06410">
    <property type="entry name" value="PB1_UP2"/>
    <property type="match status" value="1"/>
</dbReference>
<feature type="region of interest" description="Disordered" evidence="1">
    <location>
        <begin position="194"/>
        <end position="228"/>
    </location>
</feature>
<keyword evidence="4" id="KW-1185">Reference proteome</keyword>
<protein>
    <recommendedName>
        <fullName evidence="2">PB1 domain-containing protein</fullName>
    </recommendedName>
</protein>
<reference evidence="3 4" key="1">
    <citation type="submission" date="2019-05" db="EMBL/GenBank/DDBJ databases">
        <title>Mikania micrantha, genome provides insights into the molecular mechanism of rapid growth.</title>
        <authorList>
            <person name="Liu B."/>
        </authorList>
    </citation>
    <scope>NUCLEOTIDE SEQUENCE [LARGE SCALE GENOMIC DNA]</scope>
    <source>
        <strain evidence="3">NLD-2019</strain>
        <tissue evidence="3">Leaf</tissue>
    </source>
</reference>
<dbReference type="Pfam" id="PF00564">
    <property type="entry name" value="PB1"/>
    <property type="match status" value="1"/>
</dbReference>
<gene>
    <name evidence="3" type="ORF">E3N88_06556</name>
</gene>
<dbReference type="Proteomes" id="UP000326396">
    <property type="component" value="Linkage Group LG11"/>
</dbReference>
<dbReference type="Gene3D" id="3.10.20.90">
    <property type="entry name" value="Phosphatidylinositol 3-kinase Catalytic Subunit, Chain A, domain 1"/>
    <property type="match status" value="1"/>
</dbReference>
<feature type="region of interest" description="Disordered" evidence="1">
    <location>
        <begin position="1"/>
        <end position="37"/>
    </location>
</feature>
<dbReference type="PANTHER" id="PTHR31066">
    <property type="entry name" value="OS05G0427100 PROTEIN-RELATED"/>
    <property type="match status" value="1"/>
</dbReference>